<name>A0A5D4RFI1_9BACI</name>
<evidence type="ECO:0000259" key="3">
    <source>
        <dbReference type="Pfam" id="PF22746"/>
    </source>
</evidence>
<proteinExistence type="predicted"/>
<keyword evidence="1" id="KW-0175">Coiled coil</keyword>
<protein>
    <submittedName>
        <fullName evidence="4">DUF4097 domain-containing protein</fullName>
    </submittedName>
</protein>
<evidence type="ECO:0000313" key="5">
    <source>
        <dbReference type="Proteomes" id="UP000322139"/>
    </source>
</evidence>
<dbReference type="InterPro" id="IPR025164">
    <property type="entry name" value="Toastrack_DUF4097"/>
</dbReference>
<dbReference type="RefSeq" id="WP_148974043.1">
    <property type="nucleotide sequence ID" value="NZ_JBNILB010000005.1"/>
</dbReference>
<comment type="caution">
    <text evidence="4">The sequence shown here is derived from an EMBL/GenBank/DDBJ whole genome shotgun (WGS) entry which is preliminary data.</text>
</comment>
<organism evidence="4 5">
    <name type="scientific">Bacillus infantis</name>
    <dbReference type="NCBI Taxonomy" id="324767"/>
    <lineage>
        <taxon>Bacteria</taxon>
        <taxon>Bacillati</taxon>
        <taxon>Bacillota</taxon>
        <taxon>Bacilli</taxon>
        <taxon>Bacillales</taxon>
        <taxon>Bacillaceae</taxon>
        <taxon>Bacillus</taxon>
    </lineage>
</organism>
<evidence type="ECO:0000256" key="1">
    <source>
        <dbReference type="SAM" id="Coils"/>
    </source>
</evidence>
<dbReference type="Gene3D" id="2.160.20.120">
    <property type="match status" value="1"/>
</dbReference>
<feature type="domain" description="YvlB/LiaX N-terminal" evidence="3">
    <location>
        <begin position="3"/>
        <end position="32"/>
    </location>
</feature>
<dbReference type="EMBL" id="VTER01000003">
    <property type="protein sequence ID" value="TYS50233.1"/>
    <property type="molecule type" value="Genomic_DNA"/>
</dbReference>
<evidence type="ECO:0000259" key="2">
    <source>
        <dbReference type="Pfam" id="PF13349"/>
    </source>
</evidence>
<feature type="coiled-coil region" evidence="1">
    <location>
        <begin position="19"/>
        <end position="46"/>
    </location>
</feature>
<dbReference type="AlphaFoldDB" id="A0A5D4RFI1"/>
<reference evidence="4 5" key="1">
    <citation type="submission" date="2019-08" db="EMBL/GenBank/DDBJ databases">
        <title>Bacillus genomes from the desert of Cuatro Cienegas, Coahuila.</title>
        <authorList>
            <person name="Olmedo-Alvarez G."/>
        </authorList>
    </citation>
    <scope>NUCLEOTIDE SEQUENCE [LARGE SCALE GENOMIC DNA]</scope>
    <source>
        <strain evidence="4 5">CH446_14T</strain>
    </source>
</reference>
<accession>A0A5D4RFI1</accession>
<sequence>MKDERKRILKMVEDGSLRAEEALLLLEELEKASKTMEKKEEKLHSEWGSQTFFEEAKKQQQDTAQYKFHYAKEKIIEFVDTAFQKIKDADLDFNFGPAFEISHVFQQNDVRLSEIEMEVANGKLTLIPWEQNDVRIDCRAKVYRGENHDEARQNFLRDVLFTADNGRLLFSAQQKWMKVEAAVYIPKEQYDSIRIRMFNGPVEGSDLAVKKLKVKSANGKITLEKLNGSHLEAEAGNGQITVTDSTMDHIEAETVNGAIKVAGDYKSADLQSFNGNIQVHVKGDRCERLEAEAVTGTVDVYLPSGTPVNGDLRTNLGGFQLELDGIQVVEEKSEMVQKMLRFQSVKDPAAAIDLRAKTKTGSIAVKTGDFVK</sequence>
<evidence type="ECO:0000313" key="4">
    <source>
        <dbReference type="EMBL" id="TYS50233.1"/>
    </source>
</evidence>
<dbReference type="PIRSF" id="PIRSF012569">
    <property type="entry name" value="UCP012569"/>
    <property type="match status" value="1"/>
</dbReference>
<dbReference type="InterPro" id="IPR016599">
    <property type="entry name" value="UCP012569"/>
</dbReference>
<gene>
    <name evidence="4" type="ORF">FZD51_06700</name>
</gene>
<dbReference type="Pfam" id="PF13349">
    <property type="entry name" value="DUF4097"/>
    <property type="match status" value="1"/>
</dbReference>
<dbReference type="InterPro" id="IPR053959">
    <property type="entry name" value="YvlB/LiaX_N"/>
</dbReference>
<feature type="domain" description="DUF4097" evidence="2">
    <location>
        <begin position="168"/>
        <end position="331"/>
    </location>
</feature>
<dbReference type="Pfam" id="PF22746">
    <property type="entry name" value="SHOCT-like_DUF2089-C"/>
    <property type="match status" value="1"/>
</dbReference>
<dbReference type="Proteomes" id="UP000322139">
    <property type="component" value="Unassembled WGS sequence"/>
</dbReference>